<feature type="transmembrane region" description="Helical" evidence="1">
    <location>
        <begin position="39"/>
        <end position="59"/>
    </location>
</feature>
<name>A0A225WUM4_9STRA</name>
<feature type="transmembrane region" description="Helical" evidence="1">
    <location>
        <begin position="110"/>
        <end position="133"/>
    </location>
</feature>
<protein>
    <recommendedName>
        <fullName evidence="4">Transmembrane protein</fullName>
    </recommendedName>
</protein>
<feature type="transmembrane region" description="Helical" evidence="1">
    <location>
        <begin position="209"/>
        <end position="229"/>
    </location>
</feature>
<evidence type="ECO:0000313" key="3">
    <source>
        <dbReference type="Proteomes" id="UP000198211"/>
    </source>
</evidence>
<proteinExistence type="predicted"/>
<dbReference type="EMBL" id="NBNE01000238">
    <property type="protein sequence ID" value="OWZ21311.1"/>
    <property type="molecule type" value="Genomic_DNA"/>
</dbReference>
<feature type="transmembrane region" description="Helical" evidence="1">
    <location>
        <begin position="79"/>
        <end position="98"/>
    </location>
</feature>
<keyword evidence="1" id="KW-0472">Membrane</keyword>
<feature type="transmembrane region" description="Helical" evidence="1">
    <location>
        <begin position="139"/>
        <end position="162"/>
    </location>
</feature>
<evidence type="ECO:0000313" key="2">
    <source>
        <dbReference type="EMBL" id="OWZ21311.1"/>
    </source>
</evidence>
<reference evidence="3" key="1">
    <citation type="submission" date="2017-03" db="EMBL/GenBank/DDBJ databases">
        <title>Phytopthora megakarya and P. palmivora, two closely related causual agents of cacao black pod achieved similar genome size and gene model numbers by different mechanisms.</title>
        <authorList>
            <person name="Ali S."/>
            <person name="Shao J."/>
            <person name="Larry D.J."/>
            <person name="Kronmiller B."/>
            <person name="Shen D."/>
            <person name="Strem M.D."/>
            <person name="Melnick R.L."/>
            <person name="Guiltinan M.J."/>
            <person name="Tyler B.M."/>
            <person name="Meinhardt L.W."/>
            <person name="Bailey B.A."/>
        </authorList>
    </citation>
    <scope>NUCLEOTIDE SEQUENCE [LARGE SCALE GENOMIC DNA]</scope>
    <source>
        <strain evidence="3">zdho120</strain>
    </source>
</reference>
<feature type="transmembrane region" description="Helical" evidence="1">
    <location>
        <begin position="174"/>
        <end position="197"/>
    </location>
</feature>
<sequence length="532" mass="61196">MGVLQILADTWDAVQIELKGEYSPSRVLALNDYTNTTPWWRIASIICLTPLPCLIYICLPETVNLSPPSLGMENNKTFFGRFFLSYTMWCLLQMHMISERMPLLRLAKKQLVVSAVTVAAISTGVELLYAWWIGFPVPYTIHLMAVPYVSLMFFALAIAWYPHVRKNMGLLWKIADAILICICHGLVIIGYPLFYFFFQKMNAGVESTAFSLVLPILKTLYRMLFYYFCRSASGERITIIVVFNADLVNALFINFCMQYQPSLLTTAGLIVASLLQVFLSVHDIDSIRKRIAHTTEEIIELRKNDKYASKLPGDRTATTSMLPRAVDIFERYSFDTVKIGIQRVQQYVTKQTGDWSSQRVESNTVVPVDEPASKYATRTSSMVETLSELEQLERHYAGLVRKLMYASEFSILTTFAELMTPIVYSLYLFIVFHMPNRDYYSQIASMDTERLAKTILNVFIYDIVKLASFVMLVQTLKKRLNFSILHQLAYVLDRQVIHVQTAIFLWVFYTTQISLQHYGTMQRSQLFCFGRV</sequence>
<dbReference type="AlphaFoldDB" id="A0A225WUM4"/>
<evidence type="ECO:0008006" key="4">
    <source>
        <dbReference type="Google" id="ProtNLM"/>
    </source>
</evidence>
<keyword evidence="1" id="KW-1133">Transmembrane helix</keyword>
<accession>A0A225WUM4</accession>
<dbReference type="Proteomes" id="UP000198211">
    <property type="component" value="Unassembled WGS sequence"/>
</dbReference>
<comment type="caution">
    <text evidence="2">The sequence shown here is derived from an EMBL/GenBank/DDBJ whole genome shotgun (WGS) entry which is preliminary data.</text>
</comment>
<keyword evidence="1" id="KW-0812">Transmembrane</keyword>
<feature type="transmembrane region" description="Helical" evidence="1">
    <location>
        <begin position="236"/>
        <end position="255"/>
    </location>
</feature>
<feature type="transmembrane region" description="Helical" evidence="1">
    <location>
        <begin position="454"/>
        <end position="473"/>
    </location>
</feature>
<keyword evidence="3" id="KW-1185">Reference proteome</keyword>
<feature type="transmembrane region" description="Helical" evidence="1">
    <location>
        <begin position="409"/>
        <end position="434"/>
    </location>
</feature>
<feature type="transmembrane region" description="Helical" evidence="1">
    <location>
        <begin position="261"/>
        <end position="281"/>
    </location>
</feature>
<dbReference type="OrthoDB" id="106185at2759"/>
<organism evidence="2 3">
    <name type="scientific">Phytophthora megakarya</name>
    <dbReference type="NCBI Taxonomy" id="4795"/>
    <lineage>
        <taxon>Eukaryota</taxon>
        <taxon>Sar</taxon>
        <taxon>Stramenopiles</taxon>
        <taxon>Oomycota</taxon>
        <taxon>Peronosporomycetes</taxon>
        <taxon>Peronosporales</taxon>
        <taxon>Peronosporaceae</taxon>
        <taxon>Phytophthora</taxon>
    </lineage>
</organism>
<evidence type="ECO:0000256" key="1">
    <source>
        <dbReference type="SAM" id="Phobius"/>
    </source>
</evidence>
<gene>
    <name evidence="2" type="ORF">PHMEG_0004172</name>
</gene>